<evidence type="ECO:0000313" key="3">
    <source>
        <dbReference type="Proteomes" id="UP001150062"/>
    </source>
</evidence>
<sequence>MDLDEEIHSDKLDQTDTNFTLVKKIERELSQLKEAAFNDRKMFQEEIQNLKQELTCRISTLEDSNELRSKLTKKTQKLRKEKKELQNQVTILTKKCQKLENHNKILRVKVKELLGEQVINNINSNIYNHESNNNQNEKSFSTNQINEKCNFSNYNLGIDSFVQIVEERIINEPKKKKRKKEKKKKKTTRRLRKIGTLRFKKKKALKKSKSNINIKKHRKSASFFLKNNSSLSNVDKRKSWSHKFQLNFTQKECKIGNENYDL</sequence>
<protein>
    <submittedName>
        <fullName evidence="2">Bzip transcription factor 44</fullName>
    </submittedName>
</protein>
<evidence type="ECO:0000256" key="1">
    <source>
        <dbReference type="SAM" id="Coils"/>
    </source>
</evidence>
<gene>
    <name evidence="2" type="ORF">M0813_04032</name>
</gene>
<accession>A0ABQ8XQ61</accession>
<organism evidence="2 3">
    <name type="scientific">Anaeramoeba flamelloides</name>
    <dbReference type="NCBI Taxonomy" id="1746091"/>
    <lineage>
        <taxon>Eukaryota</taxon>
        <taxon>Metamonada</taxon>
        <taxon>Anaeramoebidae</taxon>
        <taxon>Anaeramoeba</taxon>
    </lineage>
</organism>
<name>A0ABQ8XQ61_9EUKA</name>
<feature type="coiled-coil region" evidence="1">
    <location>
        <begin position="33"/>
        <end position="116"/>
    </location>
</feature>
<dbReference type="EMBL" id="JAOAOG010000271">
    <property type="protein sequence ID" value="KAJ6234229.1"/>
    <property type="molecule type" value="Genomic_DNA"/>
</dbReference>
<reference evidence="2" key="1">
    <citation type="submission" date="2022-08" db="EMBL/GenBank/DDBJ databases">
        <title>Novel sulfate-reducing endosymbionts in the free-living metamonad Anaeramoeba.</title>
        <authorList>
            <person name="Jerlstrom-Hultqvist J."/>
            <person name="Cepicka I."/>
            <person name="Gallot-Lavallee L."/>
            <person name="Salas-Leiva D."/>
            <person name="Curtis B.A."/>
            <person name="Zahonova K."/>
            <person name="Pipaliya S."/>
            <person name="Dacks J."/>
            <person name="Roger A.J."/>
        </authorList>
    </citation>
    <scope>NUCLEOTIDE SEQUENCE</scope>
    <source>
        <strain evidence="2">Schooner1</strain>
    </source>
</reference>
<comment type="caution">
    <text evidence="2">The sequence shown here is derived from an EMBL/GenBank/DDBJ whole genome shotgun (WGS) entry which is preliminary data.</text>
</comment>
<proteinExistence type="predicted"/>
<keyword evidence="3" id="KW-1185">Reference proteome</keyword>
<keyword evidence="1" id="KW-0175">Coiled coil</keyword>
<dbReference type="Proteomes" id="UP001150062">
    <property type="component" value="Unassembled WGS sequence"/>
</dbReference>
<evidence type="ECO:0000313" key="2">
    <source>
        <dbReference type="EMBL" id="KAJ6234229.1"/>
    </source>
</evidence>